<evidence type="ECO:0000313" key="3">
    <source>
        <dbReference type="Proteomes" id="UP001152888"/>
    </source>
</evidence>
<name>A0A9P0PV05_ACAOB</name>
<keyword evidence="3" id="KW-1185">Reference proteome</keyword>
<reference evidence="2" key="1">
    <citation type="submission" date="2022-03" db="EMBL/GenBank/DDBJ databases">
        <authorList>
            <person name="Sayadi A."/>
        </authorList>
    </citation>
    <scope>NUCLEOTIDE SEQUENCE</scope>
</reference>
<proteinExistence type="predicted"/>
<evidence type="ECO:0008006" key="4">
    <source>
        <dbReference type="Google" id="ProtNLM"/>
    </source>
</evidence>
<dbReference type="Proteomes" id="UP001152888">
    <property type="component" value="Unassembled WGS sequence"/>
</dbReference>
<organism evidence="2 3">
    <name type="scientific">Acanthoscelides obtectus</name>
    <name type="common">Bean weevil</name>
    <name type="synonym">Bruchus obtectus</name>
    <dbReference type="NCBI Taxonomy" id="200917"/>
    <lineage>
        <taxon>Eukaryota</taxon>
        <taxon>Metazoa</taxon>
        <taxon>Ecdysozoa</taxon>
        <taxon>Arthropoda</taxon>
        <taxon>Hexapoda</taxon>
        <taxon>Insecta</taxon>
        <taxon>Pterygota</taxon>
        <taxon>Neoptera</taxon>
        <taxon>Endopterygota</taxon>
        <taxon>Coleoptera</taxon>
        <taxon>Polyphaga</taxon>
        <taxon>Cucujiformia</taxon>
        <taxon>Chrysomeloidea</taxon>
        <taxon>Chrysomelidae</taxon>
        <taxon>Bruchinae</taxon>
        <taxon>Bruchini</taxon>
        <taxon>Acanthoscelides</taxon>
    </lineage>
</organism>
<protein>
    <recommendedName>
        <fullName evidence="4">DUF4817 domain-containing protein</fullName>
    </recommendedName>
</protein>
<comment type="caution">
    <text evidence="2">The sequence shown here is derived from an EMBL/GenBank/DDBJ whole genome shotgun (WGS) entry which is preliminary data.</text>
</comment>
<evidence type="ECO:0000313" key="2">
    <source>
        <dbReference type="EMBL" id="CAH1999126.1"/>
    </source>
</evidence>
<accession>A0A9P0PV05</accession>
<dbReference type="EMBL" id="CAKOFQ010007049">
    <property type="protein sequence ID" value="CAH1988651.1"/>
    <property type="molecule type" value="Genomic_DNA"/>
</dbReference>
<sequence length="93" mass="10900">MPRFTDRELTDMHFVYGFCNGSSLAAVREYQRRFPNRIVHVCRMFTDIHRYLSNHGSFQQMQGSGRPLGNHRMDNALNMFGNNILRSIVYTLS</sequence>
<dbReference type="EMBL" id="CAKOFQ010007354">
    <property type="protein sequence ID" value="CAH1999126.1"/>
    <property type="molecule type" value="Genomic_DNA"/>
</dbReference>
<dbReference type="OrthoDB" id="6762846at2759"/>
<dbReference type="AlphaFoldDB" id="A0A9P0PV05"/>
<evidence type="ECO:0000313" key="1">
    <source>
        <dbReference type="EMBL" id="CAH1988651.1"/>
    </source>
</evidence>
<gene>
    <name evidence="1" type="ORF">ACAOBT_LOCUS18604</name>
    <name evidence="2" type="ORF">ACAOBT_LOCUS24799</name>
</gene>